<evidence type="ECO:0000256" key="4">
    <source>
        <dbReference type="ARBA" id="ARBA00022692"/>
    </source>
</evidence>
<name>A0ABW1UTI1_9LACO</name>
<dbReference type="InterPro" id="IPR018480">
    <property type="entry name" value="PNAcMuramoyl-5peptid_Trfase_CS"/>
</dbReference>
<feature type="transmembrane region" description="Helical" evidence="7">
    <location>
        <begin position="111"/>
        <end position="130"/>
    </location>
</feature>
<dbReference type="EC" id="2.7.8.13" evidence="7 8"/>
<evidence type="ECO:0000256" key="8">
    <source>
        <dbReference type="NCBIfam" id="TIGR00445"/>
    </source>
</evidence>
<dbReference type="PROSITE" id="PS01348">
    <property type="entry name" value="MRAY_2"/>
    <property type="match status" value="1"/>
</dbReference>
<keyword evidence="7" id="KW-0479">Metal-binding</keyword>
<proteinExistence type="inferred from homology"/>
<comment type="subcellular location">
    <subcellularLocation>
        <location evidence="7">Cell membrane</location>
        <topology evidence="7">Multi-pass membrane protein</topology>
    </subcellularLocation>
    <subcellularLocation>
        <location evidence="1">Membrane</location>
        <topology evidence="1">Multi-pass membrane protein</topology>
    </subcellularLocation>
</comment>
<comment type="catalytic activity">
    <reaction evidence="7">
        <text>UDP-N-acetyl-alpha-D-muramoyl-L-alanyl-gamma-D-glutamyl-L-lysyl-D-alanyl-D-alanine + di-trans,octa-cis-undecaprenyl phosphate = Mur2Ac(oyl-L-Ala-gamma-D-Glu-L-Lys-D-Ala-D-Ala)-di-trans,octa-cis-undecaprenyl diphosphate + UMP</text>
        <dbReference type="Rhea" id="RHEA:21920"/>
        <dbReference type="ChEBI" id="CHEBI:57865"/>
        <dbReference type="ChEBI" id="CHEBI:60032"/>
        <dbReference type="ChEBI" id="CHEBI:60392"/>
        <dbReference type="ChEBI" id="CHEBI:70758"/>
        <dbReference type="EC" id="2.7.8.13"/>
    </reaction>
</comment>
<feature type="transmembrane region" description="Helical" evidence="7">
    <location>
        <begin position="51"/>
        <end position="73"/>
    </location>
</feature>
<dbReference type="Proteomes" id="UP001596310">
    <property type="component" value="Unassembled WGS sequence"/>
</dbReference>
<dbReference type="Pfam" id="PF00953">
    <property type="entry name" value="Glycos_transf_4"/>
    <property type="match status" value="1"/>
</dbReference>
<keyword evidence="7" id="KW-0132">Cell division</keyword>
<dbReference type="InterPro" id="IPR000715">
    <property type="entry name" value="Glycosyl_transferase_4"/>
</dbReference>
<accession>A0ABW1UTI1</accession>
<evidence type="ECO:0000256" key="7">
    <source>
        <dbReference type="HAMAP-Rule" id="MF_00038"/>
    </source>
</evidence>
<dbReference type="RefSeq" id="WP_125599274.1">
    <property type="nucleotide sequence ID" value="NZ_JBHSSM010000029.1"/>
</dbReference>
<feature type="transmembrane region" description="Helical" evidence="7">
    <location>
        <begin position="6"/>
        <end position="25"/>
    </location>
</feature>
<dbReference type="NCBIfam" id="TIGR00445">
    <property type="entry name" value="mraY"/>
    <property type="match status" value="1"/>
</dbReference>
<reference evidence="10" key="1">
    <citation type="journal article" date="2019" name="Int. J. Syst. Evol. Microbiol.">
        <title>The Global Catalogue of Microorganisms (GCM) 10K type strain sequencing project: providing services to taxonomists for standard genome sequencing and annotation.</title>
        <authorList>
            <consortium name="The Broad Institute Genomics Platform"/>
            <consortium name="The Broad Institute Genome Sequencing Center for Infectious Disease"/>
            <person name="Wu L."/>
            <person name="Ma J."/>
        </authorList>
    </citation>
    <scope>NUCLEOTIDE SEQUENCE [LARGE SCALE GENOMIC DNA]</scope>
    <source>
        <strain evidence="10">CCM 8897</strain>
    </source>
</reference>
<dbReference type="GO" id="GO:0016740">
    <property type="term" value="F:transferase activity"/>
    <property type="evidence" value="ECO:0007669"/>
    <property type="project" value="UniProtKB-KW"/>
</dbReference>
<dbReference type="InterPro" id="IPR003524">
    <property type="entry name" value="PNAcMuramoyl-5peptid_Trfase"/>
</dbReference>
<dbReference type="HAMAP" id="MF_00038">
    <property type="entry name" value="MraY"/>
    <property type="match status" value="1"/>
</dbReference>
<keyword evidence="7" id="KW-0131">Cell cycle</keyword>
<evidence type="ECO:0000256" key="1">
    <source>
        <dbReference type="ARBA" id="ARBA00004141"/>
    </source>
</evidence>
<evidence type="ECO:0000256" key="3">
    <source>
        <dbReference type="ARBA" id="ARBA00022679"/>
    </source>
</evidence>
<dbReference type="PANTHER" id="PTHR22926">
    <property type="entry name" value="PHOSPHO-N-ACETYLMURAMOYL-PENTAPEPTIDE-TRANSFERASE"/>
    <property type="match status" value="1"/>
</dbReference>
<keyword evidence="7" id="KW-0133">Cell shape</keyword>
<comment type="caution">
    <text evidence="9">The sequence shown here is derived from an EMBL/GenBank/DDBJ whole genome shotgun (WGS) entry which is preliminary data.</text>
</comment>
<evidence type="ECO:0000256" key="5">
    <source>
        <dbReference type="ARBA" id="ARBA00022989"/>
    </source>
</evidence>
<comment type="cofactor">
    <cofactor evidence="7">
        <name>Mg(2+)</name>
        <dbReference type="ChEBI" id="CHEBI:18420"/>
    </cofactor>
</comment>
<dbReference type="PANTHER" id="PTHR22926:SF5">
    <property type="entry name" value="PHOSPHO-N-ACETYLMURAMOYL-PENTAPEPTIDE-TRANSFERASE HOMOLOG"/>
    <property type="match status" value="1"/>
</dbReference>
<dbReference type="CDD" id="cd06852">
    <property type="entry name" value="GT_MraY"/>
    <property type="match status" value="1"/>
</dbReference>
<dbReference type="EMBL" id="JBHSSM010000029">
    <property type="protein sequence ID" value="MFC6316321.1"/>
    <property type="molecule type" value="Genomic_DNA"/>
</dbReference>
<feature type="transmembrane region" description="Helical" evidence="7">
    <location>
        <begin position="299"/>
        <end position="319"/>
    </location>
</feature>
<evidence type="ECO:0000256" key="6">
    <source>
        <dbReference type="ARBA" id="ARBA00023136"/>
    </source>
</evidence>
<feature type="transmembrane region" description="Helical" evidence="7">
    <location>
        <begin position="199"/>
        <end position="217"/>
    </location>
</feature>
<comment type="function">
    <text evidence="7">Catalyzes the initial step of the lipid cycle reactions in the biosynthesis of the cell wall peptidoglycan: transfers peptidoglycan precursor phospho-MurNAc-pentapeptide from UDP-MurNAc-pentapeptide onto the lipid carrier undecaprenyl phosphate, yielding undecaprenyl-pyrophosphoryl-MurNAc-pentapeptide, known as lipid I.</text>
</comment>
<comment type="similarity">
    <text evidence="2 7">Belongs to the glycosyltransferase 4 family. MraY subfamily.</text>
</comment>
<keyword evidence="6 7" id="KW-0472">Membrane</keyword>
<organism evidence="9 10">
    <name type="scientific">Lapidilactobacillus achengensis</name>
    <dbReference type="NCBI Taxonomy" id="2486000"/>
    <lineage>
        <taxon>Bacteria</taxon>
        <taxon>Bacillati</taxon>
        <taxon>Bacillota</taxon>
        <taxon>Bacilli</taxon>
        <taxon>Lactobacillales</taxon>
        <taxon>Lactobacillaceae</taxon>
        <taxon>Lapidilactobacillus</taxon>
    </lineage>
</organism>
<keyword evidence="7" id="KW-0573">Peptidoglycan synthesis</keyword>
<keyword evidence="3 7" id="KW-0808">Transferase</keyword>
<comment type="pathway">
    <text evidence="7">Cell wall biogenesis; peptidoglycan biosynthesis.</text>
</comment>
<feature type="transmembrane region" description="Helical" evidence="7">
    <location>
        <begin position="79"/>
        <end position="99"/>
    </location>
</feature>
<evidence type="ECO:0000256" key="2">
    <source>
        <dbReference type="ARBA" id="ARBA00005583"/>
    </source>
</evidence>
<evidence type="ECO:0000313" key="10">
    <source>
        <dbReference type="Proteomes" id="UP001596310"/>
    </source>
</evidence>
<sequence length="320" mass="34947">MIFPLLSALSAFALTVLFLPMFIHYQRDHDEGQQIRGEGPKWHMKKTGTPIMGGLVFLSAIIVVVLVGALLMHQLGTQVWLFVLVIVLYGAIGFADDGIKLLKKRNMGLTAWQKLLAQILTAIIFVMIYLNDRPEQGLVFPGIGVSHSVIVFALFVGVWLVGFSNAVNLTDGLDGLVGGLGVIAYFTYGLIAFHEHQMSLGVICYAVAGALVGFLLFNHLPAQIFMGDVGSLALGGGLAVISILLQRPWSLLLIGLVFVLETASVILQVGSFKLRGKRIFKMTPIHHHFEMSGWSERKVVLVFWAVGLVSAAAYLLIFVF</sequence>
<feature type="transmembrane region" description="Helical" evidence="7">
    <location>
        <begin position="251"/>
        <end position="272"/>
    </location>
</feature>
<feature type="transmembrane region" description="Helical" evidence="7">
    <location>
        <begin position="142"/>
        <end position="163"/>
    </location>
</feature>
<keyword evidence="4 7" id="KW-0812">Transmembrane</keyword>
<keyword evidence="5 7" id="KW-1133">Transmembrane helix</keyword>
<feature type="transmembrane region" description="Helical" evidence="7">
    <location>
        <begin position="224"/>
        <end position="245"/>
    </location>
</feature>
<keyword evidence="7" id="KW-0460">Magnesium</keyword>
<keyword evidence="10" id="KW-1185">Reference proteome</keyword>
<gene>
    <name evidence="7 9" type="primary">mraY</name>
    <name evidence="9" type="ORF">ACFQHW_12180</name>
</gene>
<evidence type="ECO:0000313" key="9">
    <source>
        <dbReference type="EMBL" id="MFC6316321.1"/>
    </source>
</evidence>
<feature type="transmembrane region" description="Helical" evidence="7">
    <location>
        <begin position="175"/>
        <end position="193"/>
    </location>
</feature>
<keyword evidence="7" id="KW-1003">Cell membrane</keyword>
<keyword evidence="7" id="KW-0961">Cell wall biogenesis/degradation</keyword>
<protein>
    <recommendedName>
        <fullName evidence="7 8">Phospho-N-acetylmuramoyl-pentapeptide-transferase</fullName>
        <ecNumber evidence="7 8">2.7.8.13</ecNumber>
    </recommendedName>
    <alternativeName>
        <fullName evidence="7">UDP-MurNAc-pentapeptide phosphotransferase</fullName>
    </alternativeName>
</protein>